<dbReference type="RefSeq" id="WP_214157957.1">
    <property type="nucleotide sequence ID" value="NZ_JAHBAY010000009.1"/>
</dbReference>
<dbReference type="InterPro" id="IPR057326">
    <property type="entry name" value="KR_dom"/>
</dbReference>
<evidence type="ECO:0000256" key="2">
    <source>
        <dbReference type="ARBA" id="ARBA00023002"/>
    </source>
</evidence>
<dbReference type="PROSITE" id="PS00061">
    <property type="entry name" value="ADH_SHORT"/>
    <property type="match status" value="1"/>
</dbReference>
<accession>A0ABS5TKG4</accession>
<dbReference type="PANTHER" id="PTHR44169">
    <property type="entry name" value="NADPH-DEPENDENT 1-ACYLDIHYDROXYACETONE PHOSPHATE REDUCTASE"/>
    <property type="match status" value="1"/>
</dbReference>
<dbReference type="Gene3D" id="3.40.50.720">
    <property type="entry name" value="NAD(P)-binding Rossmann-like Domain"/>
    <property type="match status" value="1"/>
</dbReference>
<keyword evidence="2" id="KW-0560">Oxidoreductase</keyword>
<name>A0ABS5TKG4_9ACTN</name>
<comment type="caution">
    <text evidence="4">The sequence shown here is derived from an EMBL/GenBank/DDBJ whole genome shotgun (WGS) entry which is preliminary data.</text>
</comment>
<evidence type="ECO:0000313" key="5">
    <source>
        <dbReference type="Proteomes" id="UP001197247"/>
    </source>
</evidence>
<dbReference type="SMART" id="SM00822">
    <property type="entry name" value="PKS_KR"/>
    <property type="match status" value="1"/>
</dbReference>
<sequence length="255" mass="26595">MDITNSTVFMVGGTSGLGLGIAQRLAGAGSTVIVGGRRADLLKSIADENPGIGTAEIDVTDGDSVARARDAVLEQYPGLSAVVTMSGIMHAEDLRDATHFDIARATVETNLLGTIRVVDAFTPHLLARGAGTIVTVSSGIAFVPFPLTPAYGATKAGIHSYTESLRAQLAGTGVEVAELVPPLVATTLMGSQDNPSAMPVRDFVEESVELMARQPTPREITVGRVLRQRNAVVTGDYDEILQQFTGALATLGHQG</sequence>
<evidence type="ECO:0000313" key="4">
    <source>
        <dbReference type="EMBL" id="MBT0771592.1"/>
    </source>
</evidence>
<protein>
    <submittedName>
        <fullName evidence="4">SDR family NAD(P)-dependent oxidoreductase</fullName>
    </submittedName>
</protein>
<evidence type="ECO:0000256" key="1">
    <source>
        <dbReference type="ARBA" id="ARBA00006484"/>
    </source>
</evidence>
<dbReference type="SUPFAM" id="SSF51735">
    <property type="entry name" value="NAD(P)-binding Rossmann-fold domains"/>
    <property type="match status" value="1"/>
</dbReference>
<dbReference type="PRINTS" id="PR00081">
    <property type="entry name" value="GDHRDH"/>
</dbReference>
<dbReference type="InterPro" id="IPR020904">
    <property type="entry name" value="Sc_DH/Rdtase_CS"/>
</dbReference>
<evidence type="ECO:0000259" key="3">
    <source>
        <dbReference type="SMART" id="SM00822"/>
    </source>
</evidence>
<dbReference type="EMBL" id="JAHBAY010000009">
    <property type="protein sequence ID" value="MBT0771592.1"/>
    <property type="molecule type" value="Genomic_DNA"/>
</dbReference>
<dbReference type="PANTHER" id="PTHR44169:SF6">
    <property type="entry name" value="NADPH-DEPENDENT 1-ACYLDIHYDROXYACETONE PHOSPHATE REDUCTASE"/>
    <property type="match status" value="1"/>
</dbReference>
<dbReference type="InterPro" id="IPR002347">
    <property type="entry name" value="SDR_fam"/>
</dbReference>
<organism evidence="4 5">
    <name type="scientific">Kineosporia corallincola</name>
    <dbReference type="NCBI Taxonomy" id="2835133"/>
    <lineage>
        <taxon>Bacteria</taxon>
        <taxon>Bacillati</taxon>
        <taxon>Actinomycetota</taxon>
        <taxon>Actinomycetes</taxon>
        <taxon>Kineosporiales</taxon>
        <taxon>Kineosporiaceae</taxon>
        <taxon>Kineosporia</taxon>
    </lineage>
</organism>
<keyword evidence="5" id="KW-1185">Reference proteome</keyword>
<dbReference type="Pfam" id="PF00106">
    <property type="entry name" value="adh_short"/>
    <property type="match status" value="1"/>
</dbReference>
<comment type="similarity">
    <text evidence="1">Belongs to the short-chain dehydrogenases/reductases (SDR) family.</text>
</comment>
<dbReference type="Proteomes" id="UP001197247">
    <property type="component" value="Unassembled WGS sequence"/>
</dbReference>
<proteinExistence type="inferred from homology"/>
<reference evidence="4 5" key="1">
    <citation type="submission" date="2021-05" db="EMBL/GenBank/DDBJ databases">
        <title>Kineosporia and Streptomyces sp. nov. two new marine actinobacteria isolated from Coral.</title>
        <authorList>
            <person name="Buangrab K."/>
            <person name="Sutthacheep M."/>
            <person name="Yeemin T."/>
            <person name="Harunari E."/>
            <person name="Igarashi Y."/>
            <person name="Kanchanasin P."/>
            <person name="Tanasupawat S."/>
            <person name="Phongsopitanun W."/>
        </authorList>
    </citation>
    <scope>NUCLEOTIDE SEQUENCE [LARGE SCALE GENOMIC DNA]</scope>
    <source>
        <strain evidence="4 5">J2-2</strain>
    </source>
</reference>
<gene>
    <name evidence="4" type="ORF">KIH74_21820</name>
</gene>
<feature type="domain" description="Ketoreductase" evidence="3">
    <location>
        <begin position="6"/>
        <end position="183"/>
    </location>
</feature>
<dbReference type="InterPro" id="IPR036291">
    <property type="entry name" value="NAD(P)-bd_dom_sf"/>
</dbReference>